<proteinExistence type="inferred from homology"/>
<comment type="caution">
    <text evidence="10">The sequence shown here is derived from an EMBL/GenBank/DDBJ whole genome shotgun (WGS) entry which is preliminary data.</text>
</comment>
<evidence type="ECO:0000313" key="10">
    <source>
        <dbReference type="EMBL" id="GAA4553638.1"/>
    </source>
</evidence>
<dbReference type="InterPro" id="IPR016039">
    <property type="entry name" value="Thiolase-like"/>
</dbReference>
<dbReference type="CDD" id="cd00751">
    <property type="entry name" value="thiolase"/>
    <property type="match status" value="1"/>
</dbReference>
<dbReference type="Proteomes" id="UP001501598">
    <property type="component" value="Unassembled WGS sequence"/>
</dbReference>
<gene>
    <name evidence="10" type="ORF">GCM10023175_50010</name>
</gene>
<evidence type="ECO:0000259" key="8">
    <source>
        <dbReference type="Pfam" id="PF00108"/>
    </source>
</evidence>
<protein>
    <recommendedName>
        <fullName evidence="6">Probable acetyl-CoA acetyltransferase</fullName>
        <ecNumber evidence="2">2.3.1.9</ecNumber>
    </recommendedName>
    <alternativeName>
        <fullName evidence="5">Acetoacetyl-CoA thiolase</fullName>
    </alternativeName>
</protein>
<sequence>MSERQIYLKSARRTAFGRFGGGFRDQPVTDLAVPVVKDVIARSGLAAEDVDHLVFGNVIATTSEAPWAARITALGAGIPDSVRTVNVNRACGTGVQAVITAAEQIGLGRSEVAVAAGAEAFSMAPSVLWTRWGNKRGVPKIEDMLEWAYTDPWGNVMGVTGENLAGLGGIGRDEQDEYALRSQTRAEAARAAGYLAEEIHEVGGVAVDEFPRPQVTLSDLQKLRPAFAEDGSVTAGNSSGVNDGAGAVMVISEEAVERHGVAPDGRIVDWAVVGVEAGLMGRGPVPATQAVLARTGLSVGDLDVCEVNEAFAVVVLYAMAQLKLDPELTNPNGGAISIGHPPGATGIRMIASALNQLARTGGRYGLVSLCLGGGMGLSMIVENLRNRS</sequence>
<evidence type="ECO:0000256" key="1">
    <source>
        <dbReference type="ARBA" id="ARBA00010982"/>
    </source>
</evidence>
<dbReference type="InterPro" id="IPR002155">
    <property type="entry name" value="Thiolase"/>
</dbReference>
<keyword evidence="11" id="KW-1185">Reference proteome</keyword>
<dbReference type="PROSITE" id="PS00737">
    <property type="entry name" value="THIOLASE_2"/>
    <property type="match status" value="1"/>
</dbReference>
<keyword evidence="4 7" id="KW-0012">Acyltransferase</keyword>
<dbReference type="Gene3D" id="3.40.47.10">
    <property type="match status" value="2"/>
</dbReference>
<dbReference type="PANTHER" id="PTHR18919:SF107">
    <property type="entry name" value="ACETYL-COA ACETYLTRANSFERASE, CYTOSOLIC"/>
    <property type="match status" value="1"/>
</dbReference>
<dbReference type="InterPro" id="IPR020616">
    <property type="entry name" value="Thiolase_N"/>
</dbReference>
<comment type="similarity">
    <text evidence="1 7">Belongs to the thiolase-like superfamily. Thiolase family.</text>
</comment>
<dbReference type="SUPFAM" id="SSF53901">
    <property type="entry name" value="Thiolase-like"/>
    <property type="match status" value="2"/>
</dbReference>
<dbReference type="EMBL" id="BAABGT010000076">
    <property type="protein sequence ID" value="GAA4553638.1"/>
    <property type="molecule type" value="Genomic_DNA"/>
</dbReference>
<dbReference type="InterPro" id="IPR020617">
    <property type="entry name" value="Thiolase_C"/>
</dbReference>
<dbReference type="PIRSF" id="PIRSF000429">
    <property type="entry name" value="Ac-CoA_Ac_transf"/>
    <property type="match status" value="1"/>
</dbReference>
<name>A0ABP8RZB6_9PSEU</name>
<dbReference type="PROSITE" id="PS00099">
    <property type="entry name" value="THIOLASE_3"/>
    <property type="match status" value="1"/>
</dbReference>
<evidence type="ECO:0000256" key="4">
    <source>
        <dbReference type="ARBA" id="ARBA00023315"/>
    </source>
</evidence>
<evidence type="ECO:0000256" key="2">
    <source>
        <dbReference type="ARBA" id="ARBA00012705"/>
    </source>
</evidence>
<evidence type="ECO:0000259" key="9">
    <source>
        <dbReference type="Pfam" id="PF02803"/>
    </source>
</evidence>
<accession>A0ABP8RZB6</accession>
<dbReference type="Pfam" id="PF02803">
    <property type="entry name" value="Thiolase_C"/>
    <property type="match status" value="1"/>
</dbReference>
<feature type="domain" description="Thiolase N-terminal" evidence="8">
    <location>
        <begin position="10"/>
        <end position="254"/>
    </location>
</feature>
<evidence type="ECO:0000256" key="7">
    <source>
        <dbReference type="RuleBase" id="RU003557"/>
    </source>
</evidence>
<feature type="domain" description="Thiolase C-terminal" evidence="9">
    <location>
        <begin position="263"/>
        <end position="382"/>
    </location>
</feature>
<evidence type="ECO:0000256" key="6">
    <source>
        <dbReference type="ARBA" id="ARBA00040529"/>
    </source>
</evidence>
<dbReference type="EC" id="2.3.1.9" evidence="2"/>
<dbReference type="PROSITE" id="PS00098">
    <property type="entry name" value="THIOLASE_1"/>
    <property type="match status" value="1"/>
</dbReference>
<dbReference type="InterPro" id="IPR020615">
    <property type="entry name" value="Thiolase_acyl_enz_int_AS"/>
</dbReference>
<dbReference type="PANTHER" id="PTHR18919">
    <property type="entry name" value="ACETYL-COA C-ACYLTRANSFERASE"/>
    <property type="match status" value="1"/>
</dbReference>
<keyword evidence="3 7" id="KW-0808">Transferase</keyword>
<organism evidence="10 11">
    <name type="scientific">Pseudonocardia xishanensis</name>
    <dbReference type="NCBI Taxonomy" id="630995"/>
    <lineage>
        <taxon>Bacteria</taxon>
        <taxon>Bacillati</taxon>
        <taxon>Actinomycetota</taxon>
        <taxon>Actinomycetes</taxon>
        <taxon>Pseudonocardiales</taxon>
        <taxon>Pseudonocardiaceae</taxon>
        <taxon>Pseudonocardia</taxon>
    </lineage>
</organism>
<reference evidence="11" key="1">
    <citation type="journal article" date="2019" name="Int. J. Syst. Evol. Microbiol.">
        <title>The Global Catalogue of Microorganisms (GCM) 10K type strain sequencing project: providing services to taxonomists for standard genome sequencing and annotation.</title>
        <authorList>
            <consortium name="The Broad Institute Genomics Platform"/>
            <consortium name="The Broad Institute Genome Sequencing Center for Infectious Disease"/>
            <person name="Wu L."/>
            <person name="Ma J."/>
        </authorList>
    </citation>
    <scope>NUCLEOTIDE SEQUENCE [LARGE SCALE GENOMIC DNA]</scope>
    <source>
        <strain evidence="11">JCM 17906</strain>
    </source>
</reference>
<dbReference type="InterPro" id="IPR020610">
    <property type="entry name" value="Thiolase_AS"/>
</dbReference>
<evidence type="ECO:0000256" key="5">
    <source>
        <dbReference type="ARBA" id="ARBA00030755"/>
    </source>
</evidence>
<dbReference type="RefSeq" id="WP_345423370.1">
    <property type="nucleotide sequence ID" value="NZ_BAABGT010000076.1"/>
</dbReference>
<dbReference type="InterPro" id="IPR020613">
    <property type="entry name" value="Thiolase_CS"/>
</dbReference>
<dbReference type="NCBIfam" id="TIGR01930">
    <property type="entry name" value="AcCoA-C-Actrans"/>
    <property type="match status" value="1"/>
</dbReference>
<dbReference type="Pfam" id="PF00108">
    <property type="entry name" value="Thiolase_N"/>
    <property type="match status" value="1"/>
</dbReference>
<evidence type="ECO:0000313" key="11">
    <source>
        <dbReference type="Proteomes" id="UP001501598"/>
    </source>
</evidence>
<evidence type="ECO:0000256" key="3">
    <source>
        <dbReference type="ARBA" id="ARBA00022679"/>
    </source>
</evidence>